<dbReference type="AlphaFoldDB" id="A0A1L9NSJ1"/>
<proteinExistence type="inferred from homology"/>
<dbReference type="PANTHER" id="PTHR42928">
    <property type="entry name" value="TRICARBOXYLATE-BINDING PROTEIN"/>
    <property type="match status" value="1"/>
</dbReference>
<comment type="caution">
    <text evidence="3">The sequence shown here is derived from an EMBL/GenBank/DDBJ whole genome shotgun (WGS) entry which is preliminary data.</text>
</comment>
<keyword evidence="4" id="KW-1185">Reference proteome</keyword>
<evidence type="ECO:0000256" key="1">
    <source>
        <dbReference type="ARBA" id="ARBA00006987"/>
    </source>
</evidence>
<gene>
    <name evidence="3" type="ORF">PFRI_36200</name>
</gene>
<reference evidence="3 4" key="1">
    <citation type="submission" date="2016-10" db="EMBL/GenBank/DDBJ databases">
        <title>Genome sequence of Planktotalea frisia SH6-1.</title>
        <authorList>
            <person name="Poehlein A."/>
            <person name="Bakenhus I."/>
            <person name="Voget S."/>
            <person name="Brinkhoff T."/>
            <person name="Simon M."/>
        </authorList>
    </citation>
    <scope>NUCLEOTIDE SEQUENCE [LARGE SCALE GENOMIC DNA]</scope>
    <source>
        <strain evidence="3 4">SH6-1</strain>
    </source>
</reference>
<dbReference type="RefSeq" id="WP_072632109.1">
    <property type="nucleotide sequence ID" value="NZ_MLCB01000199.1"/>
</dbReference>
<dbReference type="CDD" id="cd07012">
    <property type="entry name" value="PBP2_Bug_TTT"/>
    <property type="match status" value="1"/>
</dbReference>
<dbReference type="Gene3D" id="3.40.190.10">
    <property type="entry name" value="Periplasmic binding protein-like II"/>
    <property type="match status" value="1"/>
</dbReference>
<dbReference type="STRING" id="696762.PFRI_36200"/>
<keyword evidence="2" id="KW-0732">Signal</keyword>
<comment type="similarity">
    <text evidence="1">Belongs to the UPF0065 (bug) family.</text>
</comment>
<sequence>MNTIRKKALALMLAATLSVGAVASVAHAEYPDKPITLLFPWAPGDPFEAVMRTLGERMGKELGQPVVVTSTVGAGGKKATAAAAKADADGYTLLNNWVAPQIAGKLFDPDLPYDNSSFAPIAGVLAIPFTVTVAETHPSNTMPEFIEWAKAEGKTLNFGVCAPQSVPRLVGEQFMRSAELEFNPIPFNGGCMGDNITGLLNGSLDVSVSVVPATRIMEGQVKHLLLLADESHPIAPDLATAADVDINIGWGAAALGWGGLVAPSGTPDDVLAKLRQVSADILQDEAFLKELGPLGKLIAYSSPSDFEALWSETEQLLKPRVEELKTSN</sequence>
<evidence type="ECO:0000313" key="3">
    <source>
        <dbReference type="EMBL" id="OJI92153.1"/>
    </source>
</evidence>
<protein>
    <submittedName>
        <fullName evidence="3">Tripartite tricarboxylate transporter family receptor</fullName>
    </submittedName>
</protein>
<dbReference type="Pfam" id="PF03401">
    <property type="entry name" value="TctC"/>
    <property type="match status" value="1"/>
</dbReference>
<feature type="signal peptide" evidence="2">
    <location>
        <begin position="1"/>
        <end position="28"/>
    </location>
</feature>
<dbReference type="Proteomes" id="UP000184514">
    <property type="component" value="Unassembled WGS sequence"/>
</dbReference>
<dbReference type="PANTHER" id="PTHR42928:SF5">
    <property type="entry name" value="BLR1237 PROTEIN"/>
    <property type="match status" value="1"/>
</dbReference>
<feature type="chain" id="PRO_5012996269" evidence="2">
    <location>
        <begin position="29"/>
        <end position="328"/>
    </location>
</feature>
<dbReference type="EMBL" id="MLCB01000199">
    <property type="protein sequence ID" value="OJI92153.1"/>
    <property type="molecule type" value="Genomic_DNA"/>
</dbReference>
<name>A0A1L9NSJ1_9RHOB</name>
<dbReference type="InterPro" id="IPR005064">
    <property type="entry name" value="BUG"/>
</dbReference>
<dbReference type="InterPro" id="IPR042100">
    <property type="entry name" value="Bug_dom1"/>
</dbReference>
<dbReference type="Gene3D" id="3.40.190.150">
    <property type="entry name" value="Bordetella uptake gene, domain 1"/>
    <property type="match status" value="1"/>
</dbReference>
<accession>A0A1L9NSJ1</accession>
<keyword evidence="3" id="KW-0675">Receptor</keyword>
<organism evidence="3 4">
    <name type="scientific">Planktotalea frisia</name>
    <dbReference type="NCBI Taxonomy" id="696762"/>
    <lineage>
        <taxon>Bacteria</taxon>
        <taxon>Pseudomonadati</taxon>
        <taxon>Pseudomonadota</taxon>
        <taxon>Alphaproteobacteria</taxon>
        <taxon>Rhodobacterales</taxon>
        <taxon>Paracoccaceae</taxon>
        <taxon>Planktotalea</taxon>
    </lineage>
</organism>
<evidence type="ECO:0000313" key="4">
    <source>
        <dbReference type="Proteomes" id="UP000184514"/>
    </source>
</evidence>
<evidence type="ECO:0000256" key="2">
    <source>
        <dbReference type="SAM" id="SignalP"/>
    </source>
</evidence>
<dbReference type="OrthoDB" id="7248487at2"/>